<dbReference type="PANTHER" id="PTHR43884:SF12">
    <property type="entry name" value="ISOVALERYL-COA DEHYDROGENASE, MITOCHONDRIAL-RELATED"/>
    <property type="match status" value="1"/>
</dbReference>
<protein>
    <recommendedName>
        <fullName evidence="11">Acyl-CoA dehydrogenase</fullName>
    </recommendedName>
</protein>
<dbReference type="Pfam" id="PF00441">
    <property type="entry name" value="Acyl-CoA_dh_1"/>
    <property type="match status" value="1"/>
</dbReference>
<dbReference type="PIRSF" id="PIRSF016578">
    <property type="entry name" value="HsaA"/>
    <property type="match status" value="1"/>
</dbReference>
<keyword evidence="10" id="KW-1185">Reference proteome</keyword>
<sequence length="386" mass="42358">MDFILNDEQRQIYEYGGQLAQKYDNAYWLDHARRHEFPHEMFKQIADDGFLGIMVPEEFGGAGLGMTEMALFMEGTANHGIPLLMMVVGPTMSLAHIASHGSEFHKKELLPAACRGDIQFCFAITEPGAGSNTMKATTLAKRRGNRFSLSGEKTFITGAEVADYCLVVARTKPHTEVSRKTDGFTLFAVDLKKKGVHKQRVKISIPLPEEQWTLFFDDVDLGPEDVVGEVDEGFSILFDSLNPERIILAALCCGIGRFALNKGVAYASERNVFGQPIGAHQGVQHPMAKAHTAVEMASLMTRRAAWEFDNKLPAGASSNMAKYAAAEAGIEAVDAALQAHGGSGFTEDTGLYEMYPLVRLLRTAPVNRELCLSFIGEKVMGLPRSY</sequence>
<feature type="domain" description="Acyl-CoA dehydrogenase/oxidase C-terminal" evidence="6">
    <location>
        <begin position="232"/>
        <end position="364"/>
    </location>
</feature>
<evidence type="ECO:0000256" key="5">
    <source>
        <dbReference type="RuleBase" id="RU362125"/>
    </source>
</evidence>
<dbReference type="FunFam" id="1.20.140.10:FF:000012">
    <property type="entry name" value="Acyl-CoA dehydrogenase fadE12"/>
    <property type="match status" value="1"/>
</dbReference>
<evidence type="ECO:0000259" key="7">
    <source>
        <dbReference type="Pfam" id="PF02770"/>
    </source>
</evidence>
<dbReference type="eggNOG" id="COG1960">
    <property type="taxonomic scope" value="Bacteria"/>
</dbReference>
<dbReference type="STRING" id="1461694.ATO9_20535"/>
<keyword evidence="5" id="KW-0560">Oxidoreductase</keyword>
<evidence type="ECO:0000313" key="10">
    <source>
        <dbReference type="Proteomes" id="UP000030004"/>
    </source>
</evidence>
<evidence type="ECO:0000256" key="4">
    <source>
        <dbReference type="ARBA" id="ARBA00022827"/>
    </source>
</evidence>
<dbReference type="InterPro" id="IPR037069">
    <property type="entry name" value="AcylCoA_DH/ox_N_sf"/>
</dbReference>
<evidence type="ECO:0000259" key="8">
    <source>
        <dbReference type="Pfam" id="PF02771"/>
    </source>
</evidence>
<evidence type="ECO:0000313" key="9">
    <source>
        <dbReference type="EMBL" id="KGM47057.1"/>
    </source>
</evidence>
<feature type="domain" description="Acyl-CoA dehydrogenase/oxidase N-terminal" evidence="8">
    <location>
        <begin position="7"/>
        <end position="117"/>
    </location>
</feature>
<dbReference type="Gene3D" id="1.10.540.10">
    <property type="entry name" value="Acyl-CoA dehydrogenase/oxidase, N-terminal domain"/>
    <property type="match status" value="1"/>
</dbReference>
<organism evidence="9 10">
    <name type="scientific">Pseudooceanicola atlanticus</name>
    <dbReference type="NCBI Taxonomy" id="1461694"/>
    <lineage>
        <taxon>Bacteria</taxon>
        <taxon>Pseudomonadati</taxon>
        <taxon>Pseudomonadota</taxon>
        <taxon>Alphaproteobacteria</taxon>
        <taxon>Rhodobacterales</taxon>
        <taxon>Paracoccaceae</taxon>
        <taxon>Pseudooceanicola</taxon>
    </lineage>
</organism>
<keyword evidence="4 5" id="KW-0274">FAD</keyword>
<gene>
    <name evidence="9" type="ORF">ATO9_20535</name>
</gene>
<evidence type="ECO:0000256" key="3">
    <source>
        <dbReference type="ARBA" id="ARBA00022630"/>
    </source>
</evidence>
<dbReference type="EMBL" id="AQQX01000015">
    <property type="protein sequence ID" value="KGM47057.1"/>
    <property type="molecule type" value="Genomic_DNA"/>
</dbReference>
<dbReference type="AlphaFoldDB" id="A0A0A0ECV3"/>
<dbReference type="InterPro" id="IPR046373">
    <property type="entry name" value="Acyl-CoA_Oxase/DH_mid-dom_sf"/>
</dbReference>
<comment type="similarity">
    <text evidence="2 5">Belongs to the acyl-CoA dehydrogenase family.</text>
</comment>
<dbReference type="InterPro" id="IPR009100">
    <property type="entry name" value="AcylCoA_DH/oxidase_NM_dom_sf"/>
</dbReference>
<comment type="caution">
    <text evidence="9">The sequence shown here is derived from an EMBL/GenBank/DDBJ whole genome shotgun (WGS) entry which is preliminary data.</text>
</comment>
<reference evidence="9 10" key="1">
    <citation type="journal article" date="2015" name="Antonie Van Leeuwenhoek">
        <title>Pseudooceanicola atlanticus gen. nov. sp. nov., isolated from surface seawater of the Atlantic Ocean and reclassification of Oceanicola batsensis, Oceanicola marinus, Oceanicola nitratireducens, Oceanicola nanhaiensis, Oceanicola antarcticus and Oceanicola flagellatus, as Pseudooceanicola batsensis comb. nov., Pseudooceanicola marinus comb. nov., Pseudooceanicola nitratireducens comb. nov., Pseudooceanicola nanhaiensis comb. nov., Pseudooceanicola antarcticus comb. nov., and Pseudooceanicola flagellatus comb. nov.</title>
        <authorList>
            <person name="Lai Q."/>
            <person name="Li G."/>
            <person name="Liu X."/>
            <person name="Du Y."/>
            <person name="Sun F."/>
            <person name="Shao Z."/>
        </authorList>
    </citation>
    <scope>NUCLEOTIDE SEQUENCE [LARGE SCALE GENOMIC DNA]</scope>
    <source>
        <strain evidence="9 10">22II-s11g</strain>
    </source>
</reference>
<dbReference type="InterPro" id="IPR006091">
    <property type="entry name" value="Acyl-CoA_Oxase/DH_mid-dom"/>
</dbReference>
<dbReference type="CDD" id="cd00567">
    <property type="entry name" value="ACAD"/>
    <property type="match status" value="1"/>
</dbReference>
<evidence type="ECO:0000256" key="1">
    <source>
        <dbReference type="ARBA" id="ARBA00001974"/>
    </source>
</evidence>
<keyword evidence="3 5" id="KW-0285">Flavoprotein</keyword>
<accession>A0A0A0ECV3</accession>
<dbReference type="RefSeq" id="WP_028288575.1">
    <property type="nucleotide sequence ID" value="NZ_AQQX01000015.1"/>
</dbReference>
<evidence type="ECO:0008006" key="11">
    <source>
        <dbReference type="Google" id="ProtNLM"/>
    </source>
</evidence>
<dbReference type="Gene3D" id="1.20.140.10">
    <property type="entry name" value="Butyryl-CoA Dehydrogenase, subunit A, domain 3"/>
    <property type="match status" value="1"/>
</dbReference>
<name>A0A0A0ECV3_9RHOB</name>
<dbReference type="GO" id="GO:0050660">
    <property type="term" value="F:flavin adenine dinucleotide binding"/>
    <property type="evidence" value="ECO:0007669"/>
    <property type="project" value="InterPro"/>
</dbReference>
<dbReference type="OrthoDB" id="9775090at2"/>
<dbReference type="InterPro" id="IPR009075">
    <property type="entry name" value="AcylCo_DH/oxidase_C"/>
</dbReference>
<comment type="cofactor">
    <cofactor evidence="1 5">
        <name>FAD</name>
        <dbReference type="ChEBI" id="CHEBI:57692"/>
    </cofactor>
</comment>
<dbReference type="Pfam" id="PF02771">
    <property type="entry name" value="Acyl-CoA_dh_N"/>
    <property type="match status" value="1"/>
</dbReference>
<proteinExistence type="inferred from homology"/>
<evidence type="ECO:0000259" key="6">
    <source>
        <dbReference type="Pfam" id="PF00441"/>
    </source>
</evidence>
<dbReference type="PANTHER" id="PTHR43884">
    <property type="entry name" value="ACYL-COA DEHYDROGENASE"/>
    <property type="match status" value="1"/>
</dbReference>
<dbReference type="Gene3D" id="2.40.110.10">
    <property type="entry name" value="Butyryl-CoA Dehydrogenase, subunit A, domain 2"/>
    <property type="match status" value="1"/>
</dbReference>
<dbReference type="InterPro" id="IPR013786">
    <property type="entry name" value="AcylCoA_DH/ox_N"/>
</dbReference>
<feature type="domain" description="Acyl-CoA oxidase/dehydrogenase middle" evidence="7">
    <location>
        <begin position="121"/>
        <end position="218"/>
    </location>
</feature>
<dbReference type="InterPro" id="IPR036250">
    <property type="entry name" value="AcylCo_DH-like_C"/>
</dbReference>
<dbReference type="SUPFAM" id="SSF47203">
    <property type="entry name" value="Acyl-CoA dehydrogenase C-terminal domain-like"/>
    <property type="match status" value="1"/>
</dbReference>
<dbReference type="Pfam" id="PF02770">
    <property type="entry name" value="Acyl-CoA_dh_M"/>
    <property type="match status" value="1"/>
</dbReference>
<dbReference type="GO" id="GO:0003995">
    <property type="term" value="F:acyl-CoA dehydrogenase activity"/>
    <property type="evidence" value="ECO:0007669"/>
    <property type="project" value="TreeGrafter"/>
</dbReference>
<dbReference type="SUPFAM" id="SSF56645">
    <property type="entry name" value="Acyl-CoA dehydrogenase NM domain-like"/>
    <property type="match status" value="1"/>
</dbReference>
<dbReference type="Proteomes" id="UP000030004">
    <property type="component" value="Unassembled WGS sequence"/>
</dbReference>
<evidence type="ECO:0000256" key="2">
    <source>
        <dbReference type="ARBA" id="ARBA00009347"/>
    </source>
</evidence>